<dbReference type="InterPro" id="IPR001041">
    <property type="entry name" value="2Fe-2S_ferredoxin-type"/>
</dbReference>
<dbReference type="InterPro" id="IPR050415">
    <property type="entry name" value="MRET"/>
</dbReference>
<dbReference type="InterPro" id="IPR017938">
    <property type="entry name" value="Riboflavin_synthase-like_b-brl"/>
</dbReference>
<dbReference type="RefSeq" id="WP_193953358.1">
    <property type="nucleotide sequence ID" value="NZ_JADEYS010000010.1"/>
</dbReference>
<evidence type="ECO:0000256" key="4">
    <source>
        <dbReference type="ARBA" id="ARBA00023002"/>
    </source>
</evidence>
<keyword evidence="4" id="KW-0560">Oxidoreductase</keyword>
<name>A0A8J7FBA0_9GAMM</name>
<accession>A0A8J7FBA0</accession>
<evidence type="ECO:0000259" key="8">
    <source>
        <dbReference type="PROSITE" id="PS51384"/>
    </source>
</evidence>
<dbReference type="SUPFAM" id="SSF54292">
    <property type="entry name" value="2Fe-2S ferredoxin-like"/>
    <property type="match status" value="1"/>
</dbReference>
<feature type="domain" description="FAD-binding FR-type" evidence="8">
    <location>
        <begin position="3"/>
        <end position="105"/>
    </location>
</feature>
<sequence>MSDQLIDVVISKREDQADAVAVFELTAKDGADLPVFEAGAHIDVHVTPDIVRQYSLSNDPASTDHYRLGILQDPQSRGGSDAIHANFKAGTELQVSAPRNHFPLNLDAERTVLIGGGIGITPMLTMAYTLQAAGKEFELHYCCRTRGSAGFLDELAAQFGDRVHLHFDDAGDDQRFNPEQVLVPAVDGSHMYVCGPSGFMDWVIGTAESVGYAKDNIHFEYFNVDVDTSGVSFEVVAEQSGVSVIVGENQTIVDALAEAGIKVDVSCEQGVCGTCLCDVLEGTPEHNDKFLTEEEREDNDQIVLCCSRAKTDKLVLDI</sequence>
<dbReference type="PROSITE" id="PS00197">
    <property type="entry name" value="2FE2S_FER_1"/>
    <property type="match status" value="1"/>
</dbReference>
<protein>
    <submittedName>
        <fullName evidence="9">Oxidoreductase</fullName>
    </submittedName>
</protein>
<evidence type="ECO:0000313" key="10">
    <source>
        <dbReference type="Proteomes" id="UP000640333"/>
    </source>
</evidence>
<dbReference type="EMBL" id="JADEYS010000010">
    <property type="protein sequence ID" value="MBE9397802.1"/>
    <property type="molecule type" value="Genomic_DNA"/>
</dbReference>
<dbReference type="GO" id="GO:0016491">
    <property type="term" value="F:oxidoreductase activity"/>
    <property type="evidence" value="ECO:0007669"/>
    <property type="project" value="UniProtKB-KW"/>
</dbReference>
<dbReference type="InterPro" id="IPR006058">
    <property type="entry name" value="2Fe2S_fd_BS"/>
</dbReference>
<dbReference type="InterPro" id="IPR017927">
    <property type="entry name" value="FAD-bd_FR_type"/>
</dbReference>
<dbReference type="InterPro" id="IPR001433">
    <property type="entry name" value="OxRdtase_FAD/NAD-bd"/>
</dbReference>
<dbReference type="PROSITE" id="PS51384">
    <property type="entry name" value="FAD_FR"/>
    <property type="match status" value="1"/>
</dbReference>
<dbReference type="SUPFAM" id="SSF52343">
    <property type="entry name" value="Ferredoxin reductase-like, C-terminal NADP-linked domain"/>
    <property type="match status" value="1"/>
</dbReference>
<evidence type="ECO:0000256" key="5">
    <source>
        <dbReference type="ARBA" id="ARBA00023004"/>
    </source>
</evidence>
<gene>
    <name evidence="9" type="ORF">IOQ59_11090</name>
</gene>
<keyword evidence="1" id="KW-0285">Flavoprotein</keyword>
<dbReference type="Gene3D" id="2.40.30.10">
    <property type="entry name" value="Translation factors"/>
    <property type="match status" value="1"/>
</dbReference>
<dbReference type="Pfam" id="PF00175">
    <property type="entry name" value="NAD_binding_1"/>
    <property type="match status" value="1"/>
</dbReference>
<dbReference type="InterPro" id="IPR039261">
    <property type="entry name" value="FNR_nucleotide-bd"/>
</dbReference>
<keyword evidence="3" id="KW-0479">Metal-binding</keyword>
<dbReference type="PRINTS" id="PR00409">
    <property type="entry name" value="PHDIOXRDTASE"/>
</dbReference>
<dbReference type="AlphaFoldDB" id="A0A8J7FBA0"/>
<dbReference type="CDD" id="cd06185">
    <property type="entry name" value="PDR_like"/>
    <property type="match status" value="1"/>
</dbReference>
<keyword evidence="2" id="KW-0001">2Fe-2S</keyword>
<dbReference type="PANTHER" id="PTHR47354:SF1">
    <property type="entry name" value="CARNITINE MONOOXYGENASE REDUCTASE SUBUNIT"/>
    <property type="match status" value="1"/>
</dbReference>
<organism evidence="9 10">
    <name type="scientific">Pontibacterium sinense</name>
    <dbReference type="NCBI Taxonomy" id="2781979"/>
    <lineage>
        <taxon>Bacteria</taxon>
        <taxon>Pseudomonadati</taxon>
        <taxon>Pseudomonadota</taxon>
        <taxon>Gammaproteobacteria</taxon>
        <taxon>Oceanospirillales</taxon>
        <taxon>Oceanospirillaceae</taxon>
        <taxon>Pontibacterium</taxon>
    </lineage>
</organism>
<dbReference type="InterPro" id="IPR012675">
    <property type="entry name" value="Beta-grasp_dom_sf"/>
</dbReference>
<feature type="domain" description="2Fe-2S ferredoxin-type" evidence="7">
    <location>
        <begin position="231"/>
        <end position="318"/>
    </location>
</feature>
<dbReference type="Pfam" id="PF00111">
    <property type="entry name" value="Fer2"/>
    <property type="match status" value="1"/>
</dbReference>
<dbReference type="PANTHER" id="PTHR47354">
    <property type="entry name" value="NADH OXIDOREDUCTASE HCR"/>
    <property type="match status" value="1"/>
</dbReference>
<dbReference type="InterPro" id="IPR036010">
    <property type="entry name" value="2Fe-2S_ferredoxin-like_sf"/>
</dbReference>
<evidence type="ECO:0000256" key="1">
    <source>
        <dbReference type="ARBA" id="ARBA00022630"/>
    </source>
</evidence>
<dbReference type="Proteomes" id="UP000640333">
    <property type="component" value="Unassembled WGS sequence"/>
</dbReference>
<dbReference type="GO" id="GO:0051537">
    <property type="term" value="F:2 iron, 2 sulfur cluster binding"/>
    <property type="evidence" value="ECO:0007669"/>
    <property type="project" value="UniProtKB-KW"/>
</dbReference>
<keyword evidence="6" id="KW-0411">Iron-sulfur</keyword>
<evidence type="ECO:0000256" key="6">
    <source>
        <dbReference type="ARBA" id="ARBA00023014"/>
    </source>
</evidence>
<reference evidence="9" key="1">
    <citation type="submission" date="2020-10" db="EMBL/GenBank/DDBJ databases">
        <title>Bacterium isolated from coastal waters sediment.</title>
        <authorList>
            <person name="Chen R.-J."/>
            <person name="Lu D.-C."/>
            <person name="Zhu K.-L."/>
            <person name="Du Z.-J."/>
        </authorList>
    </citation>
    <scope>NUCLEOTIDE SEQUENCE</scope>
    <source>
        <strain evidence="9">N1Y112</strain>
    </source>
</reference>
<dbReference type="GO" id="GO:0046872">
    <property type="term" value="F:metal ion binding"/>
    <property type="evidence" value="ECO:0007669"/>
    <property type="project" value="UniProtKB-KW"/>
</dbReference>
<keyword evidence="5" id="KW-0408">Iron</keyword>
<proteinExistence type="predicted"/>
<evidence type="ECO:0000256" key="2">
    <source>
        <dbReference type="ARBA" id="ARBA00022714"/>
    </source>
</evidence>
<evidence type="ECO:0000313" key="9">
    <source>
        <dbReference type="EMBL" id="MBE9397802.1"/>
    </source>
</evidence>
<dbReference type="CDD" id="cd00207">
    <property type="entry name" value="fer2"/>
    <property type="match status" value="1"/>
</dbReference>
<dbReference type="Gene3D" id="3.10.20.30">
    <property type="match status" value="1"/>
</dbReference>
<keyword evidence="10" id="KW-1185">Reference proteome</keyword>
<evidence type="ECO:0000259" key="7">
    <source>
        <dbReference type="PROSITE" id="PS51085"/>
    </source>
</evidence>
<comment type="caution">
    <text evidence="9">The sequence shown here is derived from an EMBL/GenBank/DDBJ whole genome shotgun (WGS) entry which is preliminary data.</text>
</comment>
<evidence type="ECO:0000256" key="3">
    <source>
        <dbReference type="ARBA" id="ARBA00022723"/>
    </source>
</evidence>
<dbReference type="Gene3D" id="3.40.50.80">
    <property type="entry name" value="Nucleotide-binding domain of ferredoxin-NADP reductase (FNR) module"/>
    <property type="match status" value="1"/>
</dbReference>
<dbReference type="SUPFAM" id="SSF63380">
    <property type="entry name" value="Riboflavin synthase domain-like"/>
    <property type="match status" value="1"/>
</dbReference>
<dbReference type="PROSITE" id="PS51085">
    <property type="entry name" value="2FE2S_FER_2"/>
    <property type="match status" value="1"/>
</dbReference>